<protein>
    <submittedName>
        <fullName evidence="2">Uncharacterized protein</fullName>
    </submittedName>
</protein>
<sequence length="116" mass="13119">MRSSQGQKTASPGSGCVDVRSRPGRERGKRAAAIFRLLLPVCKLFSLPLLRCGNSGSLCNRIVYPCLVAWLLRGSSNNVWLCKGIVFYFSNYLLGIHRHILVKFYYMFILAYLQKS</sequence>
<name>A0A8R7UQH8_TRIUA</name>
<proteinExistence type="predicted"/>
<evidence type="ECO:0000313" key="3">
    <source>
        <dbReference type="Proteomes" id="UP000015106"/>
    </source>
</evidence>
<reference evidence="3" key="1">
    <citation type="journal article" date="2013" name="Nature">
        <title>Draft genome of the wheat A-genome progenitor Triticum urartu.</title>
        <authorList>
            <person name="Ling H.Q."/>
            <person name="Zhao S."/>
            <person name="Liu D."/>
            <person name="Wang J."/>
            <person name="Sun H."/>
            <person name="Zhang C."/>
            <person name="Fan H."/>
            <person name="Li D."/>
            <person name="Dong L."/>
            <person name="Tao Y."/>
            <person name="Gao C."/>
            <person name="Wu H."/>
            <person name="Li Y."/>
            <person name="Cui Y."/>
            <person name="Guo X."/>
            <person name="Zheng S."/>
            <person name="Wang B."/>
            <person name="Yu K."/>
            <person name="Liang Q."/>
            <person name="Yang W."/>
            <person name="Lou X."/>
            <person name="Chen J."/>
            <person name="Feng M."/>
            <person name="Jian J."/>
            <person name="Zhang X."/>
            <person name="Luo G."/>
            <person name="Jiang Y."/>
            <person name="Liu J."/>
            <person name="Wang Z."/>
            <person name="Sha Y."/>
            <person name="Zhang B."/>
            <person name="Wu H."/>
            <person name="Tang D."/>
            <person name="Shen Q."/>
            <person name="Xue P."/>
            <person name="Zou S."/>
            <person name="Wang X."/>
            <person name="Liu X."/>
            <person name="Wang F."/>
            <person name="Yang Y."/>
            <person name="An X."/>
            <person name="Dong Z."/>
            <person name="Zhang K."/>
            <person name="Zhang X."/>
            <person name="Luo M.C."/>
            <person name="Dvorak J."/>
            <person name="Tong Y."/>
            <person name="Wang J."/>
            <person name="Yang H."/>
            <person name="Li Z."/>
            <person name="Wang D."/>
            <person name="Zhang A."/>
            <person name="Wang J."/>
        </authorList>
    </citation>
    <scope>NUCLEOTIDE SEQUENCE</scope>
    <source>
        <strain evidence="3">cv. G1812</strain>
    </source>
</reference>
<feature type="region of interest" description="Disordered" evidence="1">
    <location>
        <begin position="1"/>
        <end position="26"/>
    </location>
</feature>
<organism evidence="2 3">
    <name type="scientific">Triticum urartu</name>
    <name type="common">Red wild einkorn</name>
    <name type="synonym">Crithodium urartu</name>
    <dbReference type="NCBI Taxonomy" id="4572"/>
    <lineage>
        <taxon>Eukaryota</taxon>
        <taxon>Viridiplantae</taxon>
        <taxon>Streptophyta</taxon>
        <taxon>Embryophyta</taxon>
        <taxon>Tracheophyta</taxon>
        <taxon>Spermatophyta</taxon>
        <taxon>Magnoliopsida</taxon>
        <taxon>Liliopsida</taxon>
        <taxon>Poales</taxon>
        <taxon>Poaceae</taxon>
        <taxon>BOP clade</taxon>
        <taxon>Pooideae</taxon>
        <taxon>Triticodae</taxon>
        <taxon>Triticeae</taxon>
        <taxon>Triticinae</taxon>
        <taxon>Triticum</taxon>
    </lineage>
</organism>
<dbReference type="AlphaFoldDB" id="A0A8R7UQH8"/>
<accession>A0A8R7UQH8</accession>
<keyword evidence="3" id="KW-1185">Reference proteome</keyword>
<evidence type="ECO:0000313" key="2">
    <source>
        <dbReference type="EnsemblPlants" id="TuG1812G0600001698.01.T01"/>
    </source>
</evidence>
<dbReference type="Gramene" id="TuG1812G0600001698.01.T01">
    <property type="protein sequence ID" value="TuG1812G0600001698.01.T01"/>
    <property type="gene ID" value="TuG1812G0600001698.01"/>
</dbReference>
<reference evidence="2" key="2">
    <citation type="submission" date="2018-03" db="EMBL/GenBank/DDBJ databases">
        <title>The Triticum urartu genome reveals the dynamic nature of wheat genome evolution.</title>
        <authorList>
            <person name="Ling H."/>
            <person name="Ma B."/>
            <person name="Shi X."/>
            <person name="Liu H."/>
            <person name="Dong L."/>
            <person name="Sun H."/>
            <person name="Cao Y."/>
            <person name="Gao Q."/>
            <person name="Zheng S."/>
            <person name="Li Y."/>
            <person name="Yu Y."/>
            <person name="Du H."/>
            <person name="Qi M."/>
            <person name="Li Y."/>
            <person name="Yu H."/>
            <person name="Cui Y."/>
            <person name="Wang N."/>
            <person name="Chen C."/>
            <person name="Wu H."/>
            <person name="Zhao Y."/>
            <person name="Zhang J."/>
            <person name="Li Y."/>
            <person name="Zhou W."/>
            <person name="Zhang B."/>
            <person name="Hu W."/>
            <person name="Eijk M."/>
            <person name="Tang J."/>
            <person name="Witsenboer H."/>
            <person name="Zhao S."/>
            <person name="Li Z."/>
            <person name="Zhang A."/>
            <person name="Wang D."/>
            <person name="Liang C."/>
        </authorList>
    </citation>
    <scope>NUCLEOTIDE SEQUENCE [LARGE SCALE GENOMIC DNA]</scope>
    <source>
        <strain evidence="2">cv. G1812</strain>
    </source>
</reference>
<reference evidence="2" key="3">
    <citation type="submission" date="2022-06" db="UniProtKB">
        <authorList>
            <consortium name="EnsemblPlants"/>
        </authorList>
    </citation>
    <scope>IDENTIFICATION</scope>
</reference>
<dbReference type="Proteomes" id="UP000015106">
    <property type="component" value="Chromosome 6"/>
</dbReference>
<feature type="compositionally biased region" description="Polar residues" evidence="1">
    <location>
        <begin position="1"/>
        <end position="12"/>
    </location>
</feature>
<dbReference type="EnsemblPlants" id="TuG1812G0600001698.01.T01">
    <property type="protein sequence ID" value="TuG1812G0600001698.01.T01"/>
    <property type="gene ID" value="TuG1812G0600001698.01"/>
</dbReference>
<evidence type="ECO:0000256" key="1">
    <source>
        <dbReference type="SAM" id="MobiDB-lite"/>
    </source>
</evidence>